<organism evidence="2 3">
    <name type="scientific">Hyalangium rubrum</name>
    <dbReference type="NCBI Taxonomy" id="3103134"/>
    <lineage>
        <taxon>Bacteria</taxon>
        <taxon>Pseudomonadati</taxon>
        <taxon>Myxococcota</taxon>
        <taxon>Myxococcia</taxon>
        <taxon>Myxococcales</taxon>
        <taxon>Cystobacterineae</taxon>
        <taxon>Archangiaceae</taxon>
        <taxon>Hyalangium</taxon>
    </lineage>
</organism>
<dbReference type="EMBL" id="JAXIVS010000002">
    <property type="protein sequence ID" value="MDY7226179.1"/>
    <property type="molecule type" value="Genomic_DNA"/>
</dbReference>
<keyword evidence="1" id="KW-0812">Transmembrane</keyword>
<keyword evidence="1" id="KW-0472">Membrane</keyword>
<feature type="transmembrane region" description="Helical" evidence="1">
    <location>
        <begin position="31"/>
        <end position="58"/>
    </location>
</feature>
<evidence type="ECO:0000313" key="2">
    <source>
        <dbReference type="EMBL" id="MDY7226179.1"/>
    </source>
</evidence>
<protein>
    <recommendedName>
        <fullName evidence="4">DUF1279 domain-containing protein</fullName>
    </recommendedName>
</protein>
<evidence type="ECO:0000313" key="3">
    <source>
        <dbReference type="Proteomes" id="UP001291309"/>
    </source>
</evidence>
<name>A0ABU5GZ69_9BACT</name>
<reference evidence="2 3" key="1">
    <citation type="submission" date="2023-12" db="EMBL/GenBank/DDBJ databases">
        <title>the genome sequence of Hyalangium sp. s54d21.</title>
        <authorList>
            <person name="Zhang X."/>
        </authorList>
    </citation>
    <scope>NUCLEOTIDE SEQUENCE [LARGE SCALE GENOMIC DNA]</scope>
    <source>
        <strain evidence="3">s54d21</strain>
    </source>
</reference>
<accession>A0ABU5GZ69</accession>
<proteinExistence type="predicted"/>
<gene>
    <name evidence="2" type="ORF">SYV04_07275</name>
</gene>
<comment type="caution">
    <text evidence="2">The sequence shown here is derived from an EMBL/GenBank/DDBJ whole genome shotgun (WGS) entry which is preliminary data.</text>
</comment>
<evidence type="ECO:0000256" key="1">
    <source>
        <dbReference type="SAM" id="Phobius"/>
    </source>
</evidence>
<evidence type="ECO:0008006" key="4">
    <source>
        <dbReference type="Google" id="ProtNLM"/>
    </source>
</evidence>
<sequence>MKPTSTDTAPAPVAAAKPSLKERFKSLLVEYGQVAIIIYFVIFGLCIAGFAVAIPLGFKVEGASDTTNFFAILGASWVATKVLQPLRILATLALTPVIGRFVMKRPKPQD</sequence>
<keyword evidence="1" id="KW-1133">Transmembrane helix</keyword>
<keyword evidence="3" id="KW-1185">Reference proteome</keyword>
<dbReference type="Proteomes" id="UP001291309">
    <property type="component" value="Unassembled WGS sequence"/>
</dbReference>